<reference evidence="3 4" key="1">
    <citation type="submission" date="2016-10" db="EMBL/GenBank/DDBJ databases">
        <authorList>
            <person name="de Groot N.N."/>
        </authorList>
    </citation>
    <scope>NUCLEOTIDE SEQUENCE [LARGE SCALE GENOMIC DNA]</scope>
    <source>
        <strain evidence="3 4">DSM 43019</strain>
    </source>
</reference>
<feature type="compositionally biased region" description="Low complexity" evidence="1">
    <location>
        <begin position="484"/>
        <end position="497"/>
    </location>
</feature>
<name>A0A1I2K4V7_9ACTN</name>
<feature type="compositionally biased region" description="Pro residues" evidence="1">
    <location>
        <begin position="720"/>
        <end position="734"/>
    </location>
</feature>
<accession>A0A1I2K4V7</accession>
<dbReference type="OrthoDB" id="156718at2"/>
<dbReference type="STRING" id="35752.SAMN05421541_11540"/>
<feature type="compositionally biased region" description="Low complexity" evidence="1">
    <location>
        <begin position="842"/>
        <end position="856"/>
    </location>
</feature>
<evidence type="ECO:0000256" key="1">
    <source>
        <dbReference type="SAM" id="MobiDB-lite"/>
    </source>
</evidence>
<gene>
    <name evidence="3" type="ORF">SAMN05421541_11540</name>
</gene>
<dbReference type="AlphaFoldDB" id="A0A1I2K4V7"/>
<feature type="compositionally biased region" description="Polar residues" evidence="1">
    <location>
        <begin position="503"/>
        <end position="514"/>
    </location>
</feature>
<feature type="compositionally biased region" description="Low complexity" evidence="1">
    <location>
        <begin position="890"/>
        <end position="919"/>
    </location>
</feature>
<proteinExistence type="predicted"/>
<feature type="compositionally biased region" description="Low complexity" evidence="1">
    <location>
        <begin position="1028"/>
        <end position="1047"/>
    </location>
</feature>
<feature type="region of interest" description="Disordered" evidence="1">
    <location>
        <begin position="481"/>
        <end position="575"/>
    </location>
</feature>
<evidence type="ECO:0000256" key="2">
    <source>
        <dbReference type="SAM" id="Phobius"/>
    </source>
</evidence>
<feature type="region of interest" description="Disordered" evidence="1">
    <location>
        <begin position="713"/>
        <end position="789"/>
    </location>
</feature>
<dbReference type="EMBL" id="FONV01000015">
    <property type="protein sequence ID" value="SFF61463.1"/>
    <property type="molecule type" value="Genomic_DNA"/>
</dbReference>
<feature type="compositionally biased region" description="Low complexity" evidence="1">
    <location>
        <begin position="951"/>
        <end position="967"/>
    </location>
</feature>
<keyword evidence="4" id="KW-1185">Reference proteome</keyword>
<keyword evidence="2" id="KW-0472">Membrane</keyword>
<organism evidence="3 4">
    <name type="scientific">Actinoplanes philippinensis</name>
    <dbReference type="NCBI Taxonomy" id="35752"/>
    <lineage>
        <taxon>Bacteria</taxon>
        <taxon>Bacillati</taxon>
        <taxon>Actinomycetota</taxon>
        <taxon>Actinomycetes</taxon>
        <taxon>Micromonosporales</taxon>
        <taxon>Micromonosporaceae</taxon>
        <taxon>Actinoplanes</taxon>
    </lineage>
</organism>
<feature type="compositionally biased region" description="Low complexity" evidence="1">
    <location>
        <begin position="735"/>
        <end position="747"/>
    </location>
</feature>
<feature type="region of interest" description="Disordered" evidence="1">
    <location>
        <begin position="339"/>
        <end position="428"/>
    </location>
</feature>
<keyword evidence="2" id="KW-1133">Transmembrane helix</keyword>
<feature type="compositionally biased region" description="Polar residues" evidence="1">
    <location>
        <begin position="857"/>
        <end position="869"/>
    </location>
</feature>
<feature type="transmembrane region" description="Helical" evidence="2">
    <location>
        <begin position="6"/>
        <end position="29"/>
    </location>
</feature>
<feature type="compositionally biased region" description="Polar residues" evidence="1">
    <location>
        <begin position="299"/>
        <end position="312"/>
    </location>
</feature>
<feature type="region of interest" description="Disordered" evidence="1">
    <location>
        <begin position="299"/>
        <end position="319"/>
    </location>
</feature>
<feature type="compositionally biased region" description="Low complexity" evidence="1">
    <location>
        <begin position="531"/>
        <end position="555"/>
    </location>
</feature>
<dbReference type="RefSeq" id="WP_093620287.1">
    <property type="nucleotide sequence ID" value="NZ_BOMT01000084.1"/>
</dbReference>
<evidence type="ECO:0000313" key="4">
    <source>
        <dbReference type="Proteomes" id="UP000199645"/>
    </source>
</evidence>
<dbReference type="Proteomes" id="UP000199645">
    <property type="component" value="Unassembled WGS sequence"/>
</dbReference>
<protein>
    <submittedName>
        <fullName evidence="3">Uncharacterized protein</fullName>
    </submittedName>
</protein>
<feature type="region of interest" description="Disordered" evidence="1">
    <location>
        <begin position="842"/>
        <end position="1232"/>
    </location>
</feature>
<keyword evidence="2" id="KW-0812">Transmembrane</keyword>
<evidence type="ECO:0000313" key="3">
    <source>
        <dbReference type="EMBL" id="SFF61463.1"/>
    </source>
</evidence>
<feature type="compositionally biased region" description="Basic and acidic residues" evidence="1">
    <location>
        <begin position="1004"/>
        <end position="1013"/>
    </location>
</feature>
<feature type="compositionally biased region" description="Low complexity" evidence="1">
    <location>
        <begin position="1126"/>
        <end position="1146"/>
    </location>
</feature>
<sequence>MRVFRTILGMLLLTIGLPTLLGGGGLWAVMQHRDPGGAFSGELQRLTVPGHAVVIPDIDRLLRDHAPFARIDDTQLRLSAATVEGRAFLGLAPSDAVARYLAHVPYTRIDGIDIGTGVLPVTASRVGGHGAPTGTPARQPFWTASGHGQISLTPAELTDRPYSLVLMNPDGAAVLRLAVVAEVRPGWLGSGTWGLLTLGTLLVMAGVIVLVWPGRRREVVYVVEPSQVPELMHAIGAPLPLPGGVAYFAGARTGGAHRPRTLADTSPRPPALPQFAWPPNAPAARTPELPAGEPVTLATATLNPTPGGTATRDSFDDDPDAGYPAGTTAVATLVAPAVPSAGHRPGTAPAVVGHRSDTDPAVVGHRSDTVPAVPSAGRRSAPAATVPSAGRGADTAPTRTALAATSGTAHADVAPAGARTPAPGQPLSMLGEAAAPAALQPGQVPARRGDKRPADLAEVPQFQATAVGAWVAATAPERARQTEARAAARLAEAAARRNAGKFTPTQPGSRNTPPNVRIPIAAPRRDNGDLPAQTPTDTPTPAPAEAAPPSQAATDPAAVPAIPSPTAAGKDRPAVAASISGNRADVAGEGADSAVAASIVDGKADVAGDGADSAVAASIGGSKADVVGEGADSAVAASIVDGKADGVGDETAPAVAASTVDGKADTAGYGTDSAVALATSQEEGGAQSVEGDPTITRIAVHTGPAVTDWIATGTSRIGPAPVPRPAPRPSPRPTPTASAPTKAQAPSQKPAPDDSVRSSNGAVADDTSARSAGTPPEWPPRGTPAVDAPAVPAVAEKAVPAAAEKAVLAVGGKAVPAAVEKAVPAVVEKAVPVVAEKAVPAAVEKAATPAKKPAAATSTGAPRQSTPGQEATEPKQPKPAPAAGDPGRSTPGQGTGATAQTRAAQEAAGAKAADSQAGQPKEATPGHADPEKKPGVPAPAHRSGPLVDGEAPVTGTDATTTAGSARASIHAAEATIPAVPSASVPSGQEAVVPVVERATPQSAEARRSVHAVEADGPGILPREPSPVPTRGAAAAAPGVLAGNPAGASESVPEAAAGTPEKNESSPQPTGDTKPVDATGGKPNEVSEDAVAGVKNATAAKRQRKVTGSKGGDDLVARAQGRSGGKATPARPAPTARRAPAAWIKAAESVAARAGRTGGEKTPPAPDGDGKPVPSPPPSRLLSYREEAAELLAGAGDGERRRKRTVGGRSRPGSEPRTDPPATGGQGDAGPKG</sequence>
<feature type="compositionally biased region" description="Gly residues" evidence="1">
    <location>
        <begin position="1223"/>
        <end position="1232"/>
    </location>
</feature>